<dbReference type="PANTHER" id="PTHR35446:SF3">
    <property type="entry name" value="CMD DOMAIN-CONTAINING PROTEIN"/>
    <property type="match status" value="1"/>
</dbReference>
<dbReference type="RefSeq" id="WP_050534603.1">
    <property type="nucleotide sequence ID" value="NZ_CABIHW010000011.1"/>
</dbReference>
<dbReference type="PANTHER" id="PTHR35446">
    <property type="entry name" value="SI:CH211-175M2.5"/>
    <property type="match status" value="1"/>
</dbReference>
<reference evidence="2 3" key="1">
    <citation type="submission" date="2015-03" db="EMBL/GenBank/DDBJ databases">
        <authorList>
            <person name="Murphy D."/>
        </authorList>
    </citation>
    <scope>NUCLEOTIDE SEQUENCE [LARGE SCALE GENOMIC DNA]</scope>
    <source>
        <strain evidence="2 3">68/02</strain>
    </source>
</reference>
<gene>
    <name evidence="2" type="ORF">ERS008555_00752</name>
</gene>
<dbReference type="Proteomes" id="UP000042054">
    <property type="component" value="Unassembled WGS sequence"/>
</dbReference>
<protein>
    <submittedName>
        <fullName evidence="2">Uncharacterized protein conserved in bacteria</fullName>
    </submittedName>
</protein>
<proteinExistence type="predicted"/>
<feature type="region of interest" description="Disordered" evidence="1">
    <location>
        <begin position="29"/>
        <end position="54"/>
    </location>
</feature>
<organism evidence="2 3">
    <name type="scientific">Yersinia rohdei</name>
    <dbReference type="NCBI Taxonomy" id="29485"/>
    <lineage>
        <taxon>Bacteria</taxon>
        <taxon>Pseudomonadati</taxon>
        <taxon>Pseudomonadota</taxon>
        <taxon>Gammaproteobacteria</taxon>
        <taxon>Enterobacterales</taxon>
        <taxon>Yersiniaceae</taxon>
        <taxon>Yersinia</taxon>
    </lineage>
</organism>
<accession>A0A0U1HPC1</accession>
<evidence type="ECO:0000313" key="2">
    <source>
        <dbReference type="EMBL" id="CQI88411.1"/>
    </source>
</evidence>
<dbReference type="OrthoDB" id="6496098at2"/>
<dbReference type="InterPro" id="IPR029032">
    <property type="entry name" value="AhpD-like"/>
</dbReference>
<dbReference type="AlphaFoldDB" id="A0A0U1HPC1"/>
<dbReference type="STRING" id="29485.CH64_670"/>
<evidence type="ECO:0000256" key="1">
    <source>
        <dbReference type="SAM" id="MobiDB-lite"/>
    </source>
</evidence>
<sequence>MVQFRHQDNAHWYHETQRSGNAEHLTAAPVHEPDPAHQGHIHLTQDQQTHDKQIQDSDNVTDENIFLLGLAEEIPASLNNSLQHHAPLFAASDAMYRALFPAIVTPDHSSTFSLYDRLSSALTVAQVTGIQRLCSHYAARLTPLPSPDASRESNMRLTQMTQYARQLASQPTLIDRHALQQLVEVGLTQADIIVLSQIIGFVGYQARVVSGISAQAEYPTVMLPGFPRMEDAPAGQLPRVDAQWQGGLPGLVADTALAEHGVAVKTELTLNQLLAQHLPSLPAYSAITAWLHNPLAAIPADWQAWVSLVSARINGSLYCQAQHRHSLQQQAGNASLLAALQLGVAGALATSPKAQLSHPLIYISAELTRAPERFNHQHISPLLALGVSHQQLLGIILSTATAGWVNRLRHSLGQTY</sequence>
<dbReference type="SUPFAM" id="SSF69118">
    <property type="entry name" value="AhpD-like"/>
    <property type="match status" value="2"/>
</dbReference>
<dbReference type="EMBL" id="CTKE01000003">
    <property type="protein sequence ID" value="CQI88411.1"/>
    <property type="molecule type" value="Genomic_DNA"/>
</dbReference>
<dbReference type="Gene3D" id="1.20.1290.10">
    <property type="entry name" value="AhpD-like"/>
    <property type="match status" value="2"/>
</dbReference>
<name>A0A0U1HPC1_YERRO</name>
<evidence type="ECO:0000313" key="3">
    <source>
        <dbReference type="Proteomes" id="UP000042054"/>
    </source>
</evidence>